<dbReference type="InterPro" id="IPR059000">
    <property type="entry name" value="ATPase_P-type_domA"/>
</dbReference>
<dbReference type="Gene3D" id="2.70.150.10">
    <property type="entry name" value="Calcium-transporting ATPase, cytoplasmic transduction domain A"/>
    <property type="match status" value="1"/>
</dbReference>
<dbReference type="PANTHER" id="PTHR48085">
    <property type="entry name" value="CADMIUM/ZINC-TRANSPORTING ATPASE HMA2-RELATED"/>
    <property type="match status" value="1"/>
</dbReference>
<evidence type="ECO:0000259" key="6">
    <source>
        <dbReference type="PROSITE" id="PS50846"/>
    </source>
</evidence>
<organism evidence="7 8">
    <name type="scientific">Mycobacterium paragordonae</name>
    <dbReference type="NCBI Taxonomy" id="1389713"/>
    <lineage>
        <taxon>Bacteria</taxon>
        <taxon>Bacillati</taxon>
        <taxon>Actinomycetota</taxon>
        <taxon>Actinomycetes</taxon>
        <taxon>Mycobacteriales</taxon>
        <taxon>Mycobacteriaceae</taxon>
        <taxon>Mycobacterium</taxon>
    </lineage>
</organism>
<evidence type="ECO:0000256" key="3">
    <source>
        <dbReference type="ARBA" id="ARBA00022741"/>
    </source>
</evidence>
<keyword evidence="3" id="KW-0547">Nucleotide-binding</keyword>
<comment type="caution">
    <text evidence="7">The sequence shown here is derived from an EMBL/GenBank/DDBJ whole genome shotgun (WGS) entry which is preliminary data.</text>
</comment>
<dbReference type="AlphaFoldDB" id="A0AAJ1W8Z0"/>
<dbReference type="InterPro" id="IPR027256">
    <property type="entry name" value="P-typ_ATPase_IB"/>
</dbReference>
<dbReference type="GO" id="GO:0046872">
    <property type="term" value="F:metal ion binding"/>
    <property type="evidence" value="ECO:0007669"/>
    <property type="project" value="InterPro"/>
</dbReference>
<comment type="similarity">
    <text evidence="2">Belongs to the cation transport ATPase (P-type) (TC 3.A.3) family. Type IB subfamily.</text>
</comment>
<proteinExistence type="inferred from homology"/>
<reference evidence="7" key="1">
    <citation type="submission" date="2023-06" db="EMBL/GenBank/DDBJ databases">
        <title>Identification of two novel mycobacterium reveal diversities and complexities of Mycobacterium gordonae clade.</title>
        <authorList>
            <person name="Matsumoto Y."/>
            <person name="Nakamura S."/>
            <person name="Motooka D."/>
            <person name="Fukushima K."/>
        </authorList>
    </citation>
    <scope>NUCLEOTIDE SEQUENCE</scope>
    <source>
        <strain evidence="7">TY812</strain>
    </source>
</reference>
<dbReference type="PROSITE" id="PS50846">
    <property type="entry name" value="HMA_2"/>
    <property type="match status" value="1"/>
</dbReference>
<evidence type="ECO:0000256" key="1">
    <source>
        <dbReference type="ARBA" id="ARBA00004141"/>
    </source>
</evidence>
<evidence type="ECO:0000313" key="8">
    <source>
        <dbReference type="Proteomes" id="UP001229081"/>
    </source>
</evidence>
<keyword evidence="4" id="KW-0067">ATP-binding</keyword>
<dbReference type="Proteomes" id="UP001229081">
    <property type="component" value="Unassembled WGS sequence"/>
</dbReference>
<dbReference type="PRINTS" id="PR00941">
    <property type="entry name" value="CDATPASE"/>
</dbReference>
<comment type="subcellular location">
    <subcellularLocation>
        <location evidence="1">Membrane</location>
        <topology evidence="1">Multi-pass membrane protein</topology>
    </subcellularLocation>
</comment>
<dbReference type="InterPro" id="IPR006121">
    <property type="entry name" value="HMA_dom"/>
</dbReference>
<feature type="region of interest" description="Disordered" evidence="5">
    <location>
        <begin position="1"/>
        <end position="36"/>
    </location>
</feature>
<dbReference type="GO" id="GO:0019829">
    <property type="term" value="F:ATPase-coupled monoatomic cation transmembrane transporter activity"/>
    <property type="evidence" value="ECO:0007669"/>
    <property type="project" value="InterPro"/>
</dbReference>
<name>A0AAJ1W8Z0_9MYCO</name>
<sequence>MFTTTVSHPDTTSTHPDPTSTHLPTTSTHSVSTSTHPDSAVSLTIVAAAAGRIRLRFSGSRLDQARARRVQDIVGRLTGVRDVQMYPKTASMVIWYSSACCTSAAILSAIEDQEHLSIMSAPSRVRQSADDSEPGALQHLIGWTARVLAGHRDDSSPAAPTALSSIAAQRDAEDSTGGPQPLWKNVKLQRAACSATLLTASALSTWIIPLKPVTLGLKVLALALGASTFVPPTLKGLSRGRVGADTLTVTAALGAVGLGDIGGVAKLACLLSMTEGLDEYSAARERRSLQALLSLAPDHATVERNGTQTVVAAADLRVGDQMIVQPGQRLATDGIIRAGRSALDLCAITGESAPVVAVPGDHVRAGTTNGHAALRVEVTATASTNSLARIVHVLQAEQTLEAAGKQHADRAARPLIAGLVVAAALVAVSGSLYGSPAVWIRRALMLLATGAPYAQDAASLQSRLTVDKIHTLAASRPMIIDATEQEPHTEQPLTAAVA</sequence>
<dbReference type="InterPro" id="IPR008250">
    <property type="entry name" value="ATPase_P-typ_transduc_dom_A_sf"/>
</dbReference>
<evidence type="ECO:0000313" key="7">
    <source>
        <dbReference type="EMBL" id="MDP7739324.1"/>
    </source>
</evidence>
<dbReference type="GO" id="GO:0016020">
    <property type="term" value="C:membrane"/>
    <property type="evidence" value="ECO:0007669"/>
    <property type="project" value="UniProtKB-SubCell"/>
</dbReference>
<gene>
    <name evidence="7" type="ORF">QXL92_31820</name>
</gene>
<dbReference type="GO" id="GO:0005524">
    <property type="term" value="F:ATP binding"/>
    <property type="evidence" value="ECO:0007669"/>
    <property type="project" value="UniProtKB-KW"/>
</dbReference>
<protein>
    <recommendedName>
        <fullName evidence="6">HMA domain-containing protein</fullName>
    </recommendedName>
</protein>
<dbReference type="RefSeq" id="WP_166460407.1">
    <property type="nucleotide sequence ID" value="NZ_JAUFSA010000004.1"/>
</dbReference>
<dbReference type="InterPro" id="IPR051014">
    <property type="entry name" value="Cation_Transport_ATPase_IB"/>
</dbReference>
<dbReference type="SUPFAM" id="SSF81653">
    <property type="entry name" value="Calcium ATPase, transduction domain A"/>
    <property type="match status" value="1"/>
</dbReference>
<feature type="domain" description="HMA" evidence="6">
    <location>
        <begin position="51"/>
        <end position="118"/>
    </location>
</feature>
<dbReference type="GO" id="GO:0015086">
    <property type="term" value="F:cadmium ion transmembrane transporter activity"/>
    <property type="evidence" value="ECO:0007669"/>
    <property type="project" value="TreeGrafter"/>
</dbReference>
<evidence type="ECO:0000256" key="4">
    <source>
        <dbReference type="ARBA" id="ARBA00022840"/>
    </source>
</evidence>
<accession>A0AAJ1W8Z0</accession>
<feature type="region of interest" description="Disordered" evidence="5">
    <location>
        <begin position="152"/>
        <end position="181"/>
    </location>
</feature>
<dbReference type="EMBL" id="JAUFSA010000004">
    <property type="protein sequence ID" value="MDP7739324.1"/>
    <property type="molecule type" value="Genomic_DNA"/>
</dbReference>
<evidence type="ECO:0000256" key="5">
    <source>
        <dbReference type="SAM" id="MobiDB-lite"/>
    </source>
</evidence>
<evidence type="ECO:0000256" key="2">
    <source>
        <dbReference type="ARBA" id="ARBA00006024"/>
    </source>
</evidence>
<dbReference type="Pfam" id="PF00122">
    <property type="entry name" value="E1-E2_ATPase"/>
    <property type="match status" value="1"/>
</dbReference>
<dbReference type="PANTHER" id="PTHR48085:SF5">
    <property type="entry name" value="CADMIUM_ZINC-TRANSPORTING ATPASE HMA4-RELATED"/>
    <property type="match status" value="1"/>
</dbReference>